<evidence type="ECO:0000256" key="2">
    <source>
        <dbReference type="ARBA" id="ARBA00023157"/>
    </source>
</evidence>
<keyword evidence="5" id="KW-1185">Reference proteome</keyword>
<keyword evidence="3" id="KW-1133">Transmembrane helix</keyword>
<dbReference type="SMART" id="SM00209">
    <property type="entry name" value="TSP1"/>
    <property type="match status" value="3"/>
</dbReference>
<dbReference type="Proteomes" id="UP001652625">
    <property type="component" value="Chromosome 04"/>
</dbReference>
<dbReference type="Gene3D" id="2.20.100.10">
    <property type="entry name" value="Thrombospondin type-1 (TSP1) repeat"/>
    <property type="match status" value="3"/>
</dbReference>
<accession>A0ABM4BS44</accession>
<dbReference type="InterPro" id="IPR036383">
    <property type="entry name" value="TSP1_rpt_sf"/>
</dbReference>
<dbReference type="GeneID" id="136079696"/>
<dbReference type="Pfam" id="PF00090">
    <property type="entry name" value="TSP_1"/>
    <property type="match status" value="3"/>
</dbReference>
<keyword evidence="2" id="KW-1015">Disulfide bond</keyword>
<organism evidence="5 6">
    <name type="scientific">Hydra vulgaris</name>
    <name type="common">Hydra</name>
    <name type="synonym">Hydra attenuata</name>
    <dbReference type="NCBI Taxonomy" id="6087"/>
    <lineage>
        <taxon>Eukaryota</taxon>
        <taxon>Metazoa</taxon>
        <taxon>Cnidaria</taxon>
        <taxon>Hydrozoa</taxon>
        <taxon>Hydroidolina</taxon>
        <taxon>Anthoathecata</taxon>
        <taxon>Aplanulata</taxon>
        <taxon>Hydridae</taxon>
        <taxon>Hydra</taxon>
    </lineage>
</organism>
<keyword evidence="1" id="KW-0677">Repeat</keyword>
<dbReference type="RefSeq" id="XP_065651968.1">
    <property type="nucleotide sequence ID" value="XM_065795896.1"/>
</dbReference>
<dbReference type="SUPFAM" id="SSF82895">
    <property type="entry name" value="TSP-1 type 1 repeat"/>
    <property type="match status" value="2"/>
</dbReference>
<feature type="signal peptide" evidence="4">
    <location>
        <begin position="1"/>
        <end position="20"/>
    </location>
</feature>
<feature type="transmembrane region" description="Helical" evidence="3">
    <location>
        <begin position="204"/>
        <end position="226"/>
    </location>
</feature>
<evidence type="ECO:0000256" key="3">
    <source>
        <dbReference type="SAM" id="Phobius"/>
    </source>
</evidence>
<reference evidence="6" key="1">
    <citation type="submission" date="2025-08" db="UniProtKB">
        <authorList>
            <consortium name="RefSeq"/>
        </authorList>
    </citation>
    <scope>IDENTIFICATION</scope>
</reference>
<proteinExistence type="predicted"/>
<sequence>MMKCIGFLILSNFFLVVVKSDKIIGCSNGSFLHDAIGEWMSCEKDCKCWDPSIYECKTCCCRAFWSPWSNWTSCNASYGFTNRTRVCNSSTIIDECEGNKFEVKECFAFWSQWSNWTSCNASHGFTSRTRECNSSTIIDECKGNKFEVKECFAFWSQWSNWTSCNVTHGFINRTRECNSSSFIYGCYGNSSEVKKCFDNGYGNVLWVIIGFRVADLFISIVVGVSYKVYTKWHDKQCIKGVKRKVPQDLNGPENIPLAFPKTI</sequence>
<evidence type="ECO:0000256" key="1">
    <source>
        <dbReference type="ARBA" id="ARBA00022737"/>
    </source>
</evidence>
<evidence type="ECO:0000256" key="4">
    <source>
        <dbReference type="SAM" id="SignalP"/>
    </source>
</evidence>
<evidence type="ECO:0000313" key="6">
    <source>
        <dbReference type="RefSeq" id="XP_065651968.1"/>
    </source>
</evidence>
<keyword evidence="4" id="KW-0732">Signal</keyword>
<dbReference type="PRINTS" id="PR01705">
    <property type="entry name" value="TSP1REPEAT"/>
</dbReference>
<gene>
    <name evidence="6" type="primary">LOC136079696</name>
</gene>
<dbReference type="InterPro" id="IPR000884">
    <property type="entry name" value="TSP1_rpt"/>
</dbReference>
<evidence type="ECO:0000313" key="5">
    <source>
        <dbReference type="Proteomes" id="UP001652625"/>
    </source>
</evidence>
<dbReference type="PANTHER" id="PTHR22906:SF21">
    <property type="entry name" value="SEMA DOMAIN-CONTAINING PROTEIN"/>
    <property type="match status" value="1"/>
</dbReference>
<keyword evidence="3" id="KW-0812">Transmembrane</keyword>
<feature type="chain" id="PRO_5046332516" evidence="4">
    <location>
        <begin position="21"/>
        <end position="263"/>
    </location>
</feature>
<dbReference type="PANTHER" id="PTHR22906">
    <property type="entry name" value="PROPERDIN"/>
    <property type="match status" value="1"/>
</dbReference>
<protein>
    <submittedName>
        <fullName evidence="6">Semaphorin-5A-like</fullName>
    </submittedName>
</protein>
<dbReference type="InterPro" id="IPR052065">
    <property type="entry name" value="Compl_asym_regulator"/>
</dbReference>
<keyword evidence="3" id="KW-0472">Membrane</keyword>
<name>A0ABM4BS44_HYDVU</name>